<dbReference type="PANTHER" id="PTHR45988">
    <property type="entry name" value="C2H2 TYPE ZINC FINGER TRANSCRIPTION FACTOR FAMILY-RELATED"/>
    <property type="match status" value="1"/>
</dbReference>
<dbReference type="InterPro" id="IPR044653">
    <property type="entry name" value="AZF1/2/3-like"/>
</dbReference>
<dbReference type="PROSITE" id="PS50157">
    <property type="entry name" value="ZINC_FINGER_C2H2_2"/>
    <property type="match status" value="2"/>
</dbReference>
<evidence type="ECO:0000256" key="2">
    <source>
        <dbReference type="ARBA" id="ARBA00022737"/>
    </source>
</evidence>
<dbReference type="Proteomes" id="UP000813463">
    <property type="component" value="Chromosome 2"/>
</dbReference>
<dbReference type="Gene3D" id="3.30.160.60">
    <property type="entry name" value="Classic Zinc Finger"/>
    <property type="match status" value="1"/>
</dbReference>
<evidence type="ECO:0000256" key="1">
    <source>
        <dbReference type="ARBA" id="ARBA00022723"/>
    </source>
</evidence>
<dbReference type="SMART" id="SM00355">
    <property type="entry name" value="ZnF_C2H2"/>
    <property type="match status" value="2"/>
</dbReference>
<organism evidence="10 11">
    <name type="scientific">Spinacia oleracea</name>
    <name type="common">Spinach</name>
    <dbReference type="NCBI Taxonomy" id="3562"/>
    <lineage>
        <taxon>Eukaryota</taxon>
        <taxon>Viridiplantae</taxon>
        <taxon>Streptophyta</taxon>
        <taxon>Embryophyta</taxon>
        <taxon>Tracheophyta</taxon>
        <taxon>Spermatophyta</taxon>
        <taxon>Magnoliopsida</taxon>
        <taxon>eudicotyledons</taxon>
        <taxon>Gunneridae</taxon>
        <taxon>Pentapetalae</taxon>
        <taxon>Caryophyllales</taxon>
        <taxon>Chenopodiaceae</taxon>
        <taxon>Chenopodioideae</taxon>
        <taxon>Anserineae</taxon>
        <taxon>Spinacia</taxon>
    </lineage>
</organism>
<evidence type="ECO:0000313" key="10">
    <source>
        <dbReference type="Proteomes" id="UP000813463"/>
    </source>
</evidence>
<dbReference type="PROSITE" id="PS00028">
    <property type="entry name" value="ZINC_FINGER_C2H2_1"/>
    <property type="match status" value="2"/>
</dbReference>
<feature type="region of interest" description="Disordered" evidence="8">
    <location>
        <begin position="1"/>
        <end position="37"/>
    </location>
</feature>
<dbReference type="OrthoDB" id="40579at2759"/>
<keyword evidence="4" id="KW-0862">Zinc</keyword>
<keyword evidence="10" id="KW-1185">Reference proteome</keyword>
<protein>
    <submittedName>
        <fullName evidence="11">Zinc finger protein ZAT10</fullName>
    </submittedName>
</protein>
<dbReference type="AlphaFoldDB" id="A0A9R0JZV8"/>
<dbReference type="RefSeq" id="XP_021853286.1">
    <property type="nucleotide sequence ID" value="XM_021997594.2"/>
</dbReference>
<evidence type="ECO:0000313" key="11">
    <source>
        <dbReference type="RefSeq" id="XP_021853286.1"/>
    </source>
</evidence>
<keyword evidence="2" id="KW-0677">Repeat</keyword>
<keyword evidence="6" id="KW-0804">Transcription</keyword>
<dbReference type="GeneID" id="110792770"/>
<dbReference type="GO" id="GO:0006355">
    <property type="term" value="P:regulation of DNA-templated transcription"/>
    <property type="evidence" value="ECO:0000318"/>
    <property type="project" value="GO_Central"/>
</dbReference>
<dbReference type="Pfam" id="PF13912">
    <property type="entry name" value="zf-C2H2_6"/>
    <property type="match status" value="2"/>
</dbReference>
<sequence length="224" mass="24147">MALEALNSSTPPLNPDENLLLTKKKRSKRPRIEEESASPSEEEYLALCLVMLARGATNVKIKPQPQQQRVTYKCGVCEKEFLSYQALGGHKASHRKPAVVVDGLKTAVNTTATSSSSTSTGAAKTHVCTICNKSFPSGQALGGHKRCHYEGGINNKSISAATASDGAAATSTVTHSRIEFDLNLPAFPDNLTVDFDGVIFKHACFDQEVESPHPSKKPRPFSLH</sequence>
<dbReference type="SUPFAM" id="SSF57667">
    <property type="entry name" value="beta-beta-alpha zinc fingers"/>
    <property type="match status" value="1"/>
</dbReference>
<proteinExistence type="predicted"/>
<evidence type="ECO:0000256" key="8">
    <source>
        <dbReference type="SAM" id="MobiDB-lite"/>
    </source>
</evidence>
<keyword evidence="1" id="KW-0479">Metal-binding</keyword>
<name>A0A9R0JZV8_SPIOL</name>
<dbReference type="GO" id="GO:0003700">
    <property type="term" value="F:DNA-binding transcription factor activity"/>
    <property type="evidence" value="ECO:0000318"/>
    <property type="project" value="GO_Central"/>
</dbReference>
<dbReference type="InterPro" id="IPR036236">
    <property type="entry name" value="Znf_C2H2_sf"/>
</dbReference>
<dbReference type="GO" id="GO:0000976">
    <property type="term" value="F:transcription cis-regulatory region binding"/>
    <property type="evidence" value="ECO:0000318"/>
    <property type="project" value="GO_Central"/>
</dbReference>
<evidence type="ECO:0000256" key="3">
    <source>
        <dbReference type="ARBA" id="ARBA00022771"/>
    </source>
</evidence>
<feature type="compositionally biased region" description="Polar residues" evidence="8">
    <location>
        <begin position="1"/>
        <end position="11"/>
    </location>
</feature>
<evidence type="ECO:0000256" key="5">
    <source>
        <dbReference type="ARBA" id="ARBA00023015"/>
    </source>
</evidence>
<reference evidence="10" key="1">
    <citation type="journal article" date="2021" name="Nat. Commun.">
        <title>Genomic analyses provide insights into spinach domestication and the genetic basis of agronomic traits.</title>
        <authorList>
            <person name="Cai X."/>
            <person name="Sun X."/>
            <person name="Xu C."/>
            <person name="Sun H."/>
            <person name="Wang X."/>
            <person name="Ge C."/>
            <person name="Zhang Z."/>
            <person name="Wang Q."/>
            <person name="Fei Z."/>
            <person name="Jiao C."/>
            <person name="Wang Q."/>
        </authorList>
    </citation>
    <scope>NUCLEOTIDE SEQUENCE [LARGE SCALE GENOMIC DNA]</scope>
    <source>
        <strain evidence="10">cv. Varoflay</strain>
    </source>
</reference>
<dbReference type="KEGG" id="soe:110792770"/>
<dbReference type="GO" id="GO:0005634">
    <property type="term" value="C:nucleus"/>
    <property type="evidence" value="ECO:0000318"/>
    <property type="project" value="GO_Central"/>
</dbReference>
<evidence type="ECO:0000256" key="6">
    <source>
        <dbReference type="ARBA" id="ARBA00023163"/>
    </source>
</evidence>
<keyword evidence="5" id="KW-0805">Transcription regulation</keyword>
<evidence type="ECO:0000259" key="9">
    <source>
        <dbReference type="PROSITE" id="PS50157"/>
    </source>
</evidence>
<evidence type="ECO:0000256" key="4">
    <source>
        <dbReference type="ARBA" id="ARBA00022833"/>
    </source>
</evidence>
<dbReference type="GO" id="GO:0008270">
    <property type="term" value="F:zinc ion binding"/>
    <property type="evidence" value="ECO:0007669"/>
    <property type="project" value="UniProtKB-KW"/>
</dbReference>
<gene>
    <name evidence="11" type="primary">LOC110792770</name>
</gene>
<feature type="domain" description="C2H2-type" evidence="9">
    <location>
        <begin position="126"/>
        <end position="148"/>
    </location>
</feature>
<reference evidence="11" key="2">
    <citation type="submission" date="2025-08" db="UniProtKB">
        <authorList>
            <consortium name="RefSeq"/>
        </authorList>
    </citation>
    <scope>IDENTIFICATION</scope>
    <source>
        <tissue evidence="11">Leaf</tissue>
    </source>
</reference>
<accession>A0A9R0JZV8</accession>
<feature type="domain" description="C2H2-type" evidence="9">
    <location>
        <begin position="72"/>
        <end position="94"/>
    </location>
</feature>
<evidence type="ECO:0000256" key="7">
    <source>
        <dbReference type="PROSITE-ProRule" id="PRU00042"/>
    </source>
</evidence>
<dbReference type="InterPro" id="IPR013087">
    <property type="entry name" value="Znf_C2H2_type"/>
</dbReference>
<keyword evidence="3 7" id="KW-0863">Zinc-finger</keyword>
<dbReference type="PANTHER" id="PTHR45988:SF90">
    <property type="entry name" value="ZINC FINGER PROTEIN ZAT10-LIKE"/>
    <property type="match status" value="1"/>
</dbReference>